<keyword evidence="3" id="KW-1185">Reference proteome</keyword>
<organism evidence="2 3">
    <name type="scientific">Oldenlandia corymbosa var. corymbosa</name>
    <dbReference type="NCBI Taxonomy" id="529605"/>
    <lineage>
        <taxon>Eukaryota</taxon>
        <taxon>Viridiplantae</taxon>
        <taxon>Streptophyta</taxon>
        <taxon>Embryophyta</taxon>
        <taxon>Tracheophyta</taxon>
        <taxon>Spermatophyta</taxon>
        <taxon>Magnoliopsida</taxon>
        <taxon>eudicotyledons</taxon>
        <taxon>Gunneridae</taxon>
        <taxon>Pentapetalae</taxon>
        <taxon>asterids</taxon>
        <taxon>lamiids</taxon>
        <taxon>Gentianales</taxon>
        <taxon>Rubiaceae</taxon>
        <taxon>Rubioideae</taxon>
        <taxon>Spermacoceae</taxon>
        <taxon>Hedyotis-Oldenlandia complex</taxon>
        <taxon>Oldenlandia</taxon>
    </lineage>
</organism>
<feature type="region of interest" description="Disordered" evidence="1">
    <location>
        <begin position="116"/>
        <end position="144"/>
    </location>
</feature>
<feature type="compositionally biased region" description="Polar residues" evidence="1">
    <location>
        <begin position="116"/>
        <end position="142"/>
    </location>
</feature>
<evidence type="ECO:0000313" key="3">
    <source>
        <dbReference type="Proteomes" id="UP001161247"/>
    </source>
</evidence>
<name>A0AAV1CY68_OLDCO</name>
<dbReference type="EMBL" id="OX459120">
    <property type="protein sequence ID" value="CAI9099372.1"/>
    <property type="molecule type" value="Genomic_DNA"/>
</dbReference>
<proteinExistence type="predicted"/>
<evidence type="ECO:0000256" key="1">
    <source>
        <dbReference type="SAM" id="MobiDB-lite"/>
    </source>
</evidence>
<sequence>MNMLPNILAVDSYSTVITYQSTGRGRQSSQQQSNVESSLFGERSSYLESYRTPGFQTPAFQSPFFQVPVFSSQGQTRQVPVITPEMLHQRFSEIEHTVATQVEHFENAFQRLTDHNANTGSVGPSRSMTSGVNTATGATSSEVPPVSMVNNPLYHAIFQTSATDTPVQNLGAGLSNNGSHNAALQGILSWYYPVVPSQPTFVSPPGNFTFDGRQLPPLSPQYGTPVMMLGTSWGQQSPYQGFQVCDENHVAIHGDSPSEGNELVLHSSFGMPSLLCRPIKEERMDLDYLCDRELVQESYDQDDENVINFGVQTKGDDELMEISAQEYQGSLTLDVGVLGTAGVTINQGPVGMGNNEGTVGENARQARQHVQTTNDCCFIFYQNRVPRNNTAAANLDDPHIPQGSGVVVVDPQIVLPHQTLEENREEQQWMEYEANQILNQNRAQAIGR</sequence>
<evidence type="ECO:0000313" key="2">
    <source>
        <dbReference type="EMBL" id="CAI9099372.1"/>
    </source>
</evidence>
<dbReference type="Proteomes" id="UP001161247">
    <property type="component" value="Chromosome 3"/>
</dbReference>
<accession>A0AAV1CY68</accession>
<dbReference type="AlphaFoldDB" id="A0AAV1CY68"/>
<gene>
    <name evidence="2" type="ORF">OLC1_LOCUS9408</name>
</gene>
<protein>
    <submittedName>
        <fullName evidence="2">OLC1v1036179C1</fullName>
    </submittedName>
</protein>
<reference evidence="2" key="1">
    <citation type="submission" date="2023-03" db="EMBL/GenBank/DDBJ databases">
        <authorList>
            <person name="Julca I."/>
        </authorList>
    </citation>
    <scope>NUCLEOTIDE SEQUENCE</scope>
</reference>